<comment type="caution">
    <text evidence="1">The sequence shown here is derived from an EMBL/GenBank/DDBJ whole genome shotgun (WGS) entry which is preliminary data.</text>
</comment>
<dbReference type="EMBL" id="MLJI01000003">
    <property type="protein sequence ID" value="ORM88072.1"/>
    <property type="molecule type" value="Genomic_DNA"/>
</dbReference>
<sequence length="198" mass="22744">MGCRHAKFSELDIACDLLTSEFYNDPVLKYAFTGSDKEKRITAMYGFFRVYVELAHKLGGVLLTENNAGTLVYFGPKLLEMTEEDNQLIDNQLRQACGADYVTTLAFMNGLDHFHPREPEHYYIFLLAVLRSDRGGDLVAKLFREMNGILDEEKMPCYAECTTFSTRTLIRRFGYRDAGNPLVIEGFPELFPVWREPQ</sequence>
<organism evidence="1 2">
    <name type="scientific">Pantoea cypripedii</name>
    <name type="common">Pectobacterium cypripedii</name>
    <name type="synonym">Erwinia cypripedii</name>
    <dbReference type="NCBI Taxonomy" id="55209"/>
    <lineage>
        <taxon>Bacteria</taxon>
        <taxon>Pseudomonadati</taxon>
        <taxon>Pseudomonadota</taxon>
        <taxon>Gammaproteobacteria</taxon>
        <taxon>Enterobacterales</taxon>
        <taxon>Erwiniaceae</taxon>
        <taxon>Pantoea</taxon>
    </lineage>
</organism>
<dbReference type="STRING" id="55209.HA50_29500"/>
<dbReference type="Gene3D" id="3.40.630.30">
    <property type="match status" value="1"/>
</dbReference>
<evidence type="ECO:0008006" key="3">
    <source>
        <dbReference type="Google" id="ProtNLM"/>
    </source>
</evidence>
<protein>
    <recommendedName>
        <fullName evidence="3">N-acetyltransferase</fullName>
    </recommendedName>
</protein>
<gene>
    <name evidence="1" type="ORF">HA50_29500</name>
</gene>
<evidence type="ECO:0000313" key="2">
    <source>
        <dbReference type="Proteomes" id="UP000193749"/>
    </source>
</evidence>
<dbReference type="Proteomes" id="UP000193749">
    <property type="component" value="Unassembled WGS sequence"/>
</dbReference>
<proteinExistence type="predicted"/>
<dbReference type="OrthoDB" id="7057833at2"/>
<accession>A0A1X1EGZ3</accession>
<dbReference type="AlphaFoldDB" id="A0A1X1EGZ3"/>
<name>A0A1X1EGZ3_PANCY</name>
<reference evidence="1 2" key="1">
    <citation type="journal article" date="2017" name="Antonie Van Leeuwenhoek">
        <title>Phylogenomic resolution of the bacterial genus Pantoea and its relationship with Erwinia and Tatumella.</title>
        <authorList>
            <person name="Palmer M."/>
            <person name="Steenkamp E.T."/>
            <person name="Coetzee M.P."/>
            <person name="Chan W.Y."/>
            <person name="van Zyl E."/>
            <person name="De Maayer P."/>
            <person name="Coutinho T.A."/>
            <person name="Blom J."/>
            <person name="Smits T.H."/>
            <person name="Duffy B."/>
            <person name="Venter S.N."/>
        </authorList>
    </citation>
    <scope>NUCLEOTIDE SEQUENCE [LARGE SCALE GENOMIC DNA]</scope>
    <source>
        <strain evidence="1 2">LMG 2657</strain>
    </source>
</reference>
<keyword evidence="2" id="KW-1185">Reference proteome</keyword>
<dbReference type="RefSeq" id="WP_084881036.1">
    <property type="nucleotide sequence ID" value="NZ_JAGGMY010000004.1"/>
</dbReference>
<evidence type="ECO:0000313" key="1">
    <source>
        <dbReference type="EMBL" id="ORM88072.1"/>
    </source>
</evidence>